<dbReference type="PANTHER" id="PTHR43478">
    <property type="entry name" value="NA+/H+ ANTIPORTER-RELATED"/>
    <property type="match status" value="1"/>
</dbReference>
<comment type="caution">
    <text evidence="9">The sequence shown here is derived from an EMBL/GenBank/DDBJ whole genome shotgun (WGS) entry which is preliminary data.</text>
</comment>
<feature type="transmembrane region" description="Helical" evidence="7">
    <location>
        <begin position="379"/>
        <end position="400"/>
    </location>
</feature>
<evidence type="ECO:0000313" key="9">
    <source>
        <dbReference type="EMBL" id="MFC3958155.1"/>
    </source>
</evidence>
<proteinExistence type="predicted"/>
<feature type="transmembrane region" description="Helical" evidence="7">
    <location>
        <begin position="144"/>
        <end position="164"/>
    </location>
</feature>
<dbReference type="GO" id="GO:0005886">
    <property type="term" value="C:plasma membrane"/>
    <property type="evidence" value="ECO:0007669"/>
    <property type="project" value="UniProtKB-SubCell"/>
</dbReference>
<accession>A0ABD5NMR0</accession>
<evidence type="ECO:0000256" key="2">
    <source>
        <dbReference type="ARBA" id="ARBA00022475"/>
    </source>
</evidence>
<organism evidence="9 10">
    <name type="scientific">Halovivax cerinus</name>
    <dbReference type="NCBI Taxonomy" id="1487865"/>
    <lineage>
        <taxon>Archaea</taxon>
        <taxon>Methanobacteriati</taxon>
        <taxon>Methanobacteriota</taxon>
        <taxon>Stenosarchaea group</taxon>
        <taxon>Halobacteria</taxon>
        <taxon>Halobacteriales</taxon>
        <taxon>Natrialbaceae</taxon>
        <taxon>Halovivax</taxon>
    </lineage>
</organism>
<keyword evidence="3 7" id="KW-0812">Transmembrane</keyword>
<keyword evidence="10" id="KW-1185">Reference proteome</keyword>
<name>A0ABD5NMR0_9EURY</name>
<keyword evidence="2" id="KW-1003">Cell membrane</keyword>
<sequence>MAGYGALTLVPPLLAIGLAIRTRKAVPALFLGIWSGAILYAGGPTLFGDPNGWFREVLRERTLTPQTAFFGDPLGWGYDVVANGFGLFTAFEWITGAVADSFQAQILVFTLLLGSGVAMIWNLGGSYAVRDWALERLQTRRGGSLAAMALGLVIFFDDYANTAIVGSTIKDVSDQLGVSREKLSYIVDSTAAPVATLAISSWIAFQLDQIENAYDSLGLETHPSAMEIFLQSIPFNMYAVLAIVMVFLVVWTKRDYGEMLDAERRATSTGDVFRDDAQPMQDVQGTLGEPHTDDPRLVNFFAPIAVLLVVTLGTALWTGTPSDLTIETVLDAPFDTLYTMVIEASFASALIYGSFAMVATGFVLGHLQGSMDLREATDVTIDGFGIMLTAVTILVLAWGIGTTVGQLGTGEYVASAIGDSLPIALLPAVVLVTAAFIAFSTGTAWGTMGIITPIAIPVAWTMTGDHTMSAAVVGMVFSGAIFGDHSSPISDTTVLSATFTGADLVDHVRTQIPYALTVGGVATLMITVWGITRITPIVLLAIGAVLLVGLLYGLSEFDARRKGVDPVAANDGEHADGPIGPGSDGDVASDGGPAESE</sequence>
<comment type="subcellular location">
    <subcellularLocation>
        <location evidence="1">Cell membrane</location>
        <topology evidence="1">Multi-pass membrane protein</topology>
    </subcellularLocation>
</comment>
<dbReference type="AlphaFoldDB" id="A0ABD5NMR0"/>
<evidence type="ECO:0000256" key="6">
    <source>
        <dbReference type="SAM" id="MobiDB-lite"/>
    </source>
</evidence>
<dbReference type="RefSeq" id="WP_256530836.1">
    <property type="nucleotide sequence ID" value="NZ_CP101824.1"/>
</dbReference>
<feature type="transmembrane region" description="Helical" evidence="7">
    <location>
        <begin position="297"/>
        <end position="317"/>
    </location>
</feature>
<evidence type="ECO:0000259" key="8">
    <source>
        <dbReference type="Pfam" id="PF03553"/>
    </source>
</evidence>
<feature type="domain" description="Na+/H+ antiporter NhaC-like C-terminal" evidence="8">
    <location>
        <begin position="199"/>
        <end position="531"/>
    </location>
</feature>
<dbReference type="Proteomes" id="UP001595846">
    <property type="component" value="Unassembled WGS sequence"/>
</dbReference>
<evidence type="ECO:0000256" key="3">
    <source>
        <dbReference type="ARBA" id="ARBA00022692"/>
    </source>
</evidence>
<feature type="transmembrane region" description="Helical" evidence="7">
    <location>
        <begin position="228"/>
        <end position="251"/>
    </location>
</feature>
<dbReference type="InterPro" id="IPR018461">
    <property type="entry name" value="Na/H_Antiport_NhaC-like_C"/>
</dbReference>
<evidence type="ECO:0000256" key="4">
    <source>
        <dbReference type="ARBA" id="ARBA00022989"/>
    </source>
</evidence>
<evidence type="ECO:0000313" key="10">
    <source>
        <dbReference type="Proteomes" id="UP001595846"/>
    </source>
</evidence>
<dbReference type="Pfam" id="PF03553">
    <property type="entry name" value="Na_H_antiporter"/>
    <property type="match status" value="1"/>
</dbReference>
<evidence type="ECO:0000256" key="7">
    <source>
        <dbReference type="SAM" id="Phobius"/>
    </source>
</evidence>
<feature type="transmembrane region" description="Helical" evidence="7">
    <location>
        <begin position="337"/>
        <end position="367"/>
    </location>
</feature>
<feature type="transmembrane region" description="Helical" evidence="7">
    <location>
        <begin position="420"/>
        <end position="439"/>
    </location>
</feature>
<dbReference type="PANTHER" id="PTHR43478:SF1">
    <property type="entry name" value="NA+_H+ ANTIPORTER NHAC-LIKE C-TERMINAL DOMAIN-CONTAINING PROTEIN"/>
    <property type="match status" value="1"/>
</dbReference>
<feature type="transmembrane region" description="Helical" evidence="7">
    <location>
        <begin position="28"/>
        <end position="47"/>
    </location>
</feature>
<gene>
    <name evidence="9" type="ORF">ACFOUR_07190</name>
</gene>
<dbReference type="GeneID" id="73903540"/>
<feature type="transmembrane region" description="Helical" evidence="7">
    <location>
        <begin position="537"/>
        <end position="554"/>
    </location>
</feature>
<feature type="region of interest" description="Disordered" evidence="6">
    <location>
        <begin position="566"/>
        <end position="597"/>
    </location>
</feature>
<dbReference type="EMBL" id="JBHSAQ010000002">
    <property type="protein sequence ID" value="MFC3958155.1"/>
    <property type="molecule type" value="Genomic_DNA"/>
</dbReference>
<evidence type="ECO:0000256" key="5">
    <source>
        <dbReference type="ARBA" id="ARBA00023136"/>
    </source>
</evidence>
<keyword evidence="4 7" id="KW-1133">Transmembrane helix</keyword>
<evidence type="ECO:0000256" key="1">
    <source>
        <dbReference type="ARBA" id="ARBA00004651"/>
    </source>
</evidence>
<feature type="transmembrane region" description="Helical" evidence="7">
    <location>
        <begin position="512"/>
        <end position="531"/>
    </location>
</feature>
<protein>
    <submittedName>
        <fullName evidence="9">Na+/H+ antiporter NhaC family protein</fullName>
    </submittedName>
</protein>
<feature type="transmembrane region" description="Helical" evidence="7">
    <location>
        <begin position="106"/>
        <end position="124"/>
    </location>
</feature>
<keyword evidence="5 7" id="KW-0472">Membrane</keyword>
<reference evidence="9 10" key="1">
    <citation type="journal article" date="2019" name="Int. J. Syst. Evol. Microbiol.">
        <title>The Global Catalogue of Microorganisms (GCM) 10K type strain sequencing project: providing services to taxonomists for standard genome sequencing and annotation.</title>
        <authorList>
            <consortium name="The Broad Institute Genomics Platform"/>
            <consortium name="The Broad Institute Genome Sequencing Center for Infectious Disease"/>
            <person name="Wu L."/>
            <person name="Ma J."/>
        </authorList>
    </citation>
    <scope>NUCLEOTIDE SEQUENCE [LARGE SCALE GENOMIC DNA]</scope>
    <source>
        <strain evidence="9 10">IBRC-M 10256</strain>
    </source>
</reference>